<organism evidence="4 5">
    <name type="scientific">Cercopithifilaria johnstoni</name>
    <dbReference type="NCBI Taxonomy" id="2874296"/>
    <lineage>
        <taxon>Eukaryota</taxon>
        <taxon>Metazoa</taxon>
        <taxon>Ecdysozoa</taxon>
        <taxon>Nematoda</taxon>
        <taxon>Chromadorea</taxon>
        <taxon>Rhabditida</taxon>
        <taxon>Spirurina</taxon>
        <taxon>Spiruromorpha</taxon>
        <taxon>Filarioidea</taxon>
        <taxon>Onchocercidae</taxon>
        <taxon>Cercopithifilaria</taxon>
    </lineage>
</organism>
<comment type="caution">
    <text evidence="4">The sequence shown here is derived from an EMBL/GenBank/DDBJ whole genome shotgun (WGS) entry which is preliminary data.</text>
</comment>
<protein>
    <recommendedName>
        <fullName evidence="3">CX domain-containing protein</fullName>
    </recommendedName>
</protein>
<feature type="region of interest" description="Disordered" evidence="1">
    <location>
        <begin position="85"/>
        <end position="107"/>
    </location>
</feature>
<dbReference type="Pfam" id="PF01705">
    <property type="entry name" value="CX"/>
    <property type="match status" value="1"/>
</dbReference>
<sequence>MNIQYFLSVQLSFLVLLLSVIKEGTCKRGSIFTGGRGISAGRSGGLFGGMRKSGGGSSGGFLGSRTRGSIFGSAKSGYPRDSRWGTFGGGNVGRTSGSHWGSNSRRTSWGRPRGGGLFTKSNIGSFIGGAAAGYLTYQAGRALIRSAYSPMMWNNRPYYWGSNYYRGGYGTHMCRMPVKADDPQLGNVYFEDGRRPKELVWSCNYDEYCCDYDCCWRGGGTSPYWSRGFGDIFLVPLAIMHLV</sequence>
<evidence type="ECO:0000256" key="2">
    <source>
        <dbReference type="SAM" id="SignalP"/>
    </source>
</evidence>
<dbReference type="PANTHER" id="PTHR47520">
    <property type="entry name" value="CX DOMAIN-CONTAINING PROTEIN-RELATED"/>
    <property type="match status" value="1"/>
</dbReference>
<keyword evidence="5" id="KW-1185">Reference proteome</keyword>
<feature type="domain" description="CX" evidence="3">
    <location>
        <begin position="158"/>
        <end position="215"/>
    </location>
</feature>
<feature type="compositionally biased region" description="Polar residues" evidence="1">
    <location>
        <begin position="93"/>
        <end position="107"/>
    </location>
</feature>
<evidence type="ECO:0000259" key="3">
    <source>
        <dbReference type="Pfam" id="PF01705"/>
    </source>
</evidence>
<keyword evidence="2" id="KW-0732">Signal</keyword>
<evidence type="ECO:0000313" key="4">
    <source>
        <dbReference type="EMBL" id="CAG9531250.1"/>
    </source>
</evidence>
<dbReference type="InterPro" id="IPR002619">
    <property type="entry name" value="CX"/>
</dbReference>
<dbReference type="Proteomes" id="UP000746747">
    <property type="component" value="Unassembled WGS sequence"/>
</dbReference>
<proteinExistence type="predicted"/>
<dbReference type="OrthoDB" id="5873947at2759"/>
<accession>A0A8J2Q0Y2</accession>
<name>A0A8J2Q0Y2_9BILA</name>
<feature type="chain" id="PRO_5035240345" description="CX domain-containing protein" evidence="2">
    <location>
        <begin position="27"/>
        <end position="243"/>
    </location>
</feature>
<dbReference type="AlphaFoldDB" id="A0A8J2Q0Y2"/>
<feature type="signal peptide" evidence="2">
    <location>
        <begin position="1"/>
        <end position="26"/>
    </location>
</feature>
<reference evidence="4" key="1">
    <citation type="submission" date="2021-09" db="EMBL/GenBank/DDBJ databases">
        <authorList>
            <consortium name="Pathogen Informatics"/>
        </authorList>
    </citation>
    <scope>NUCLEOTIDE SEQUENCE</scope>
</reference>
<evidence type="ECO:0000256" key="1">
    <source>
        <dbReference type="SAM" id="MobiDB-lite"/>
    </source>
</evidence>
<dbReference type="EMBL" id="CAKAEH010000530">
    <property type="protein sequence ID" value="CAG9531250.1"/>
    <property type="molecule type" value="Genomic_DNA"/>
</dbReference>
<evidence type="ECO:0000313" key="5">
    <source>
        <dbReference type="Proteomes" id="UP000746747"/>
    </source>
</evidence>
<gene>
    <name evidence="4" type="ORF">CJOHNSTONI_LOCUS1664</name>
</gene>